<keyword evidence="2" id="KW-1185">Reference proteome</keyword>
<dbReference type="Proteomes" id="UP000008206">
    <property type="component" value="Chromosome"/>
</dbReference>
<dbReference type="KEGG" id="cyj:Cyan7822_2298"/>
<reference evidence="2" key="1">
    <citation type="journal article" date="2011" name="MBio">
        <title>Novel metabolic attributes of the genus Cyanothece, comprising a group of unicellular nitrogen-fixing Cyanobacteria.</title>
        <authorList>
            <person name="Bandyopadhyay A."/>
            <person name="Elvitigala T."/>
            <person name="Welsh E."/>
            <person name="Stockel J."/>
            <person name="Liberton M."/>
            <person name="Min H."/>
            <person name="Sherman L.A."/>
            <person name="Pakrasi H.B."/>
        </authorList>
    </citation>
    <scope>NUCLEOTIDE SEQUENCE [LARGE SCALE GENOMIC DNA]</scope>
    <source>
        <strain evidence="2">PCC 7822</strain>
    </source>
</reference>
<dbReference type="InterPro" id="IPR021373">
    <property type="entry name" value="DUF2993"/>
</dbReference>
<dbReference type="AlphaFoldDB" id="E0UF24"/>
<name>E0UF24_GLOV7</name>
<dbReference type="RefSeq" id="WP_013322381.1">
    <property type="nucleotide sequence ID" value="NC_014501.1"/>
</dbReference>
<protein>
    <recommendedName>
        <fullName evidence="3">DUF2993 domain-containing protein</fullName>
    </recommendedName>
</protein>
<evidence type="ECO:0000313" key="2">
    <source>
        <dbReference type="Proteomes" id="UP000008206"/>
    </source>
</evidence>
<accession>E0UF24</accession>
<dbReference type="EMBL" id="CP002198">
    <property type="protein sequence ID" value="ADN14276.1"/>
    <property type="molecule type" value="Genomic_DNA"/>
</dbReference>
<sequence length="290" mass="31845">MEWLAIILAAVLTGLSPAGLVLDQVVANRIRASLKDVEQLAVRIDNVPTTQILGGKIDRVRIASRGVYPIEGVRIEAIELETDALDVSLQRFRKGGKDAFVEALRQPAQLAIKLIINETDINQALESPKIKSQLQKLVNRLVPNQDDVQLQFALSNVHLEFLDNNRIRTEIKLQKANPENEDPALQGGSSNQPAANPALDLVLEAGLNVISGRTLQITDLTGSLNGRKLSTRLLSGFVEGLNQQLDLGRLEKKENILARILQLNITDSEITIATFIRVNPKETRGASRVP</sequence>
<proteinExistence type="predicted"/>
<gene>
    <name evidence="1" type="ordered locus">Cyan7822_2298</name>
</gene>
<dbReference type="STRING" id="497965.Cyan7822_2298"/>
<dbReference type="eggNOG" id="ENOG502ZCW3">
    <property type="taxonomic scope" value="Bacteria"/>
</dbReference>
<dbReference type="OrthoDB" id="570669at2"/>
<organism evidence="1 2">
    <name type="scientific">Gloeothece verrucosa (strain PCC 7822)</name>
    <name type="common">Cyanothece sp. (strain PCC 7822)</name>
    <dbReference type="NCBI Taxonomy" id="497965"/>
    <lineage>
        <taxon>Bacteria</taxon>
        <taxon>Bacillati</taxon>
        <taxon>Cyanobacteriota</taxon>
        <taxon>Cyanophyceae</taxon>
        <taxon>Oscillatoriophycideae</taxon>
        <taxon>Chroococcales</taxon>
        <taxon>Aphanothecaceae</taxon>
        <taxon>Gloeothece</taxon>
        <taxon>Gloeothece verrucosa</taxon>
    </lineage>
</organism>
<dbReference type="Pfam" id="PF11209">
    <property type="entry name" value="LmeA"/>
    <property type="match status" value="1"/>
</dbReference>
<dbReference type="HOGENOM" id="CLU_085967_0_0_3"/>
<evidence type="ECO:0008006" key="3">
    <source>
        <dbReference type="Google" id="ProtNLM"/>
    </source>
</evidence>
<evidence type="ECO:0000313" key="1">
    <source>
        <dbReference type="EMBL" id="ADN14276.1"/>
    </source>
</evidence>